<dbReference type="GO" id="GO:0044550">
    <property type="term" value="P:secondary metabolite biosynthetic process"/>
    <property type="evidence" value="ECO:0007669"/>
    <property type="project" value="UniProtKB-ARBA"/>
</dbReference>
<dbReference type="InterPro" id="IPR036291">
    <property type="entry name" value="NAD(P)-bd_dom_sf"/>
</dbReference>
<gene>
    <name evidence="4" type="ORF">AFUB_020700</name>
</gene>
<dbReference type="HOGENOM" id="CLU_639308_0_0_1"/>
<reference evidence="4 5" key="1">
    <citation type="journal article" date="2008" name="PLoS Genet.">
        <title>Genomic islands in the pathogenic filamentous fungus Aspergillus fumigatus.</title>
        <authorList>
            <person name="Fedorova N.D."/>
            <person name="Khaldi N."/>
            <person name="Joardar V.S."/>
            <person name="Maiti R."/>
            <person name="Amedeo P."/>
            <person name="Anderson M.J."/>
            <person name="Crabtree J."/>
            <person name="Silva J.C."/>
            <person name="Badger J.H."/>
            <person name="Albarraq A."/>
            <person name="Angiuoli S."/>
            <person name="Bussey H."/>
            <person name="Bowyer P."/>
            <person name="Cotty P.J."/>
            <person name="Dyer P.S."/>
            <person name="Egan A."/>
            <person name="Galens K."/>
            <person name="Fraser-Liggett C.M."/>
            <person name="Haas B.J."/>
            <person name="Inman J.M."/>
            <person name="Kent R."/>
            <person name="Lemieux S."/>
            <person name="Malavazi I."/>
            <person name="Orvis J."/>
            <person name="Roemer T."/>
            <person name="Ronning C.M."/>
            <person name="Sundaram J.P."/>
            <person name="Sutton G."/>
            <person name="Turner G."/>
            <person name="Venter J.C."/>
            <person name="White O.R."/>
            <person name="Whitty B.R."/>
            <person name="Youngman P."/>
            <person name="Wolfe K.H."/>
            <person name="Goldman G.H."/>
            <person name="Wortman J.R."/>
            <person name="Jiang B."/>
            <person name="Denning D.W."/>
            <person name="Nierman W.C."/>
        </authorList>
    </citation>
    <scope>NUCLEOTIDE SEQUENCE [LARGE SCALE GENOMIC DNA]</scope>
    <source>
        <strain evidence="5">CBS 144.89 / FGSC A1163 / CEA10</strain>
    </source>
</reference>
<comment type="similarity">
    <text evidence="1">Belongs to the short-chain dehydrogenases/reductases (SDR) family.</text>
</comment>
<dbReference type="PROSITE" id="PS00061">
    <property type="entry name" value="ADH_SHORT"/>
    <property type="match status" value="1"/>
</dbReference>
<dbReference type="FunFam" id="3.40.50.720:FF:000084">
    <property type="entry name" value="Short-chain dehydrogenase reductase"/>
    <property type="match status" value="1"/>
</dbReference>
<dbReference type="SUPFAM" id="SSF51735">
    <property type="entry name" value="NAD(P)-binding Rossmann-fold domains"/>
    <property type="match status" value="1"/>
</dbReference>
<name>B0XUN5_ASPFC</name>
<dbReference type="PRINTS" id="PR00081">
    <property type="entry name" value="GDHRDH"/>
</dbReference>
<dbReference type="VEuPathDB" id="FungiDB:AFUB_020700"/>
<dbReference type="GO" id="GO:0016614">
    <property type="term" value="F:oxidoreductase activity, acting on CH-OH group of donors"/>
    <property type="evidence" value="ECO:0007669"/>
    <property type="project" value="UniProtKB-ARBA"/>
</dbReference>
<keyword evidence="2" id="KW-0521">NADP</keyword>
<protein>
    <submittedName>
        <fullName evidence="4">Oxidoreductase, short-chain dehydrogenase/reductase family</fullName>
    </submittedName>
</protein>
<dbReference type="PANTHER" id="PTHR48107">
    <property type="entry name" value="NADPH-DEPENDENT ALDEHYDE REDUCTASE-LIKE PROTEIN, CHLOROPLASTIC-RELATED"/>
    <property type="match status" value="1"/>
</dbReference>
<evidence type="ECO:0000313" key="4">
    <source>
        <dbReference type="EMBL" id="EDP54020.1"/>
    </source>
</evidence>
<dbReference type="PRINTS" id="PR00080">
    <property type="entry name" value="SDRFAMILY"/>
</dbReference>
<dbReference type="InterPro" id="IPR002347">
    <property type="entry name" value="SDR_fam"/>
</dbReference>
<organism evidence="4 5">
    <name type="scientific">Aspergillus fumigatus (strain CBS 144.89 / FGSC A1163 / CEA10)</name>
    <name type="common">Neosartorya fumigata</name>
    <dbReference type="NCBI Taxonomy" id="451804"/>
    <lineage>
        <taxon>Eukaryota</taxon>
        <taxon>Fungi</taxon>
        <taxon>Dikarya</taxon>
        <taxon>Ascomycota</taxon>
        <taxon>Pezizomycotina</taxon>
        <taxon>Eurotiomycetes</taxon>
        <taxon>Eurotiomycetidae</taxon>
        <taxon>Eurotiales</taxon>
        <taxon>Aspergillaceae</taxon>
        <taxon>Aspergillus</taxon>
        <taxon>Aspergillus subgen. Fumigati</taxon>
    </lineage>
</organism>
<dbReference type="AlphaFoldDB" id="B0XUN5"/>
<dbReference type="PANTHER" id="PTHR48107:SF16">
    <property type="entry name" value="NADPH-DEPENDENT ALDEHYDE REDUCTASE 1, CHLOROPLASTIC"/>
    <property type="match status" value="1"/>
</dbReference>
<keyword evidence="3" id="KW-0560">Oxidoreductase</keyword>
<dbReference type="Proteomes" id="UP000001699">
    <property type="component" value="Unassembled WGS sequence"/>
</dbReference>
<sequence>MRERLYGFYRNTQRRVSDQDNQQIDDRNVLLMEKVFLSQRKERKKKREKLEYLRTRKGPTQPSDVEAQTKTSLVYSNLAISSKWRLRWVRKVLFNRLRHRRVNKNRGQCSVPTGVTLNDSGTKDLIIRLEKHMVPPSEATKLESKGHFVEYVGSGKLKDKKVLITGGDSGIGRAVAILMAREGADITIVHFPEEIDDAEETKRAIEHEKRSCLLVAGDLRAHNMCRRAVEEHMNKFQRLNVLINNASKQYMNKNFADIDLNKVEDIFRTNIIQMMALTKYALPFLSKGDSIINATSVVTFRGSSSMVDYAATKGAIVGFTRSLASQLLPKGIRVNAVAPGAIYTPIQVDTRDAEQMANWGSKTPLGRPGEPSEVATTFVFLASADASLYCKCTICFCLQFWMRTSQLRIVQTGRSCIVIPWVIDQGVSE</sequence>
<evidence type="ECO:0000313" key="5">
    <source>
        <dbReference type="Proteomes" id="UP000001699"/>
    </source>
</evidence>
<dbReference type="Pfam" id="PF13561">
    <property type="entry name" value="adh_short_C2"/>
    <property type="match status" value="1"/>
</dbReference>
<dbReference type="InterPro" id="IPR020904">
    <property type="entry name" value="Sc_DH/Rdtase_CS"/>
</dbReference>
<evidence type="ECO:0000256" key="3">
    <source>
        <dbReference type="ARBA" id="ARBA00023002"/>
    </source>
</evidence>
<dbReference type="Gene3D" id="3.40.50.720">
    <property type="entry name" value="NAD(P)-binding Rossmann-like Domain"/>
    <property type="match status" value="1"/>
</dbReference>
<evidence type="ECO:0000256" key="2">
    <source>
        <dbReference type="ARBA" id="ARBA00022857"/>
    </source>
</evidence>
<accession>B0XUN5</accession>
<dbReference type="PhylomeDB" id="B0XUN5"/>
<dbReference type="EMBL" id="DS499595">
    <property type="protein sequence ID" value="EDP54020.1"/>
    <property type="molecule type" value="Genomic_DNA"/>
</dbReference>
<evidence type="ECO:0000256" key="1">
    <source>
        <dbReference type="ARBA" id="ARBA00006484"/>
    </source>
</evidence>
<proteinExistence type="inferred from homology"/>
<dbReference type="OrthoDB" id="47007at2759"/>
<keyword evidence="5" id="KW-1185">Reference proteome</keyword>